<keyword evidence="1" id="KW-0812">Transmembrane</keyword>
<feature type="transmembrane region" description="Helical" evidence="1">
    <location>
        <begin position="40"/>
        <end position="63"/>
    </location>
</feature>
<evidence type="ECO:0000256" key="1">
    <source>
        <dbReference type="SAM" id="Phobius"/>
    </source>
</evidence>
<dbReference type="KEGG" id="qsa:O6P43_010183"/>
<dbReference type="EMBL" id="JARAOO010000004">
    <property type="protein sequence ID" value="KAJ7972270.1"/>
    <property type="molecule type" value="Genomic_DNA"/>
</dbReference>
<evidence type="ECO:0000313" key="3">
    <source>
        <dbReference type="Proteomes" id="UP001163823"/>
    </source>
</evidence>
<accession>A0AAD7PZW0</accession>
<dbReference type="AlphaFoldDB" id="A0AAD7PZW0"/>
<keyword evidence="1" id="KW-0472">Membrane</keyword>
<comment type="caution">
    <text evidence="2">The sequence shown here is derived from an EMBL/GenBank/DDBJ whole genome shotgun (WGS) entry which is preliminary data.</text>
</comment>
<protein>
    <submittedName>
        <fullName evidence="2">Uncharacterized protein</fullName>
    </submittedName>
</protein>
<sequence length="102" mass="12012">MIPKCEGTYEYEFHYKTTKGTNADLRALCCKMETVINSQYYYFLFFLWFFSSLTFFVDSNIFLQTRLLVMGNLSSPYISWAIFPILTQCLDQTSPFPICIFS</sequence>
<keyword evidence="3" id="KW-1185">Reference proteome</keyword>
<dbReference type="Proteomes" id="UP001163823">
    <property type="component" value="Chromosome 4"/>
</dbReference>
<evidence type="ECO:0000313" key="2">
    <source>
        <dbReference type="EMBL" id="KAJ7972270.1"/>
    </source>
</evidence>
<reference evidence="2" key="1">
    <citation type="journal article" date="2023" name="Science">
        <title>Elucidation of the pathway for biosynthesis of saponin adjuvants from the soapbark tree.</title>
        <authorList>
            <person name="Reed J."/>
            <person name="Orme A."/>
            <person name="El-Demerdash A."/>
            <person name="Owen C."/>
            <person name="Martin L.B.B."/>
            <person name="Misra R.C."/>
            <person name="Kikuchi S."/>
            <person name="Rejzek M."/>
            <person name="Martin A.C."/>
            <person name="Harkess A."/>
            <person name="Leebens-Mack J."/>
            <person name="Louveau T."/>
            <person name="Stephenson M.J."/>
            <person name="Osbourn A."/>
        </authorList>
    </citation>
    <scope>NUCLEOTIDE SEQUENCE</scope>
    <source>
        <strain evidence="2">S10</strain>
    </source>
</reference>
<name>A0AAD7PZW0_QUISA</name>
<keyword evidence="1" id="KW-1133">Transmembrane helix</keyword>
<organism evidence="2 3">
    <name type="scientific">Quillaja saponaria</name>
    <name type="common">Soap bark tree</name>
    <dbReference type="NCBI Taxonomy" id="32244"/>
    <lineage>
        <taxon>Eukaryota</taxon>
        <taxon>Viridiplantae</taxon>
        <taxon>Streptophyta</taxon>
        <taxon>Embryophyta</taxon>
        <taxon>Tracheophyta</taxon>
        <taxon>Spermatophyta</taxon>
        <taxon>Magnoliopsida</taxon>
        <taxon>eudicotyledons</taxon>
        <taxon>Gunneridae</taxon>
        <taxon>Pentapetalae</taxon>
        <taxon>rosids</taxon>
        <taxon>fabids</taxon>
        <taxon>Fabales</taxon>
        <taxon>Quillajaceae</taxon>
        <taxon>Quillaja</taxon>
    </lineage>
</organism>
<proteinExistence type="predicted"/>
<gene>
    <name evidence="2" type="ORF">O6P43_010183</name>
</gene>